<feature type="transmembrane region" description="Helical" evidence="7">
    <location>
        <begin position="239"/>
        <end position="259"/>
    </location>
</feature>
<feature type="transmembrane region" description="Helical" evidence="7">
    <location>
        <begin position="12"/>
        <end position="35"/>
    </location>
</feature>
<gene>
    <name evidence="8" type="primary">mraY</name>
    <name evidence="8" type="ORF">NFRAN_1678</name>
</gene>
<name>A0A484I8G5_9ARCH</name>
<feature type="transmembrane region" description="Helical" evidence="7">
    <location>
        <begin position="81"/>
        <end position="97"/>
    </location>
</feature>
<dbReference type="CDD" id="cd06856">
    <property type="entry name" value="GT_GPT_archaea"/>
    <property type="match status" value="1"/>
</dbReference>
<keyword evidence="4 7" id="KW-0812">Transmembrane</keyword>
<feature type="transmembrane region" description="Helical" evidence="7">
    <location>
        <begin position="162"/>
        <end position="184"/>
    </location>
</feature>
<evidence type="ECO:0000256" key="4">
    <source>
        <dbReference type="ARBA" id="ARBA00022692"/>
    </source>
</evidence>
<organism evidence="8 9">
    <name type="scientific">Candidatus Nitrosocosmicus franklandianus</name>
    <dbReference type="NCBI Taxonomy" id="1798806"/>
    <lineage>
        <taxon>Archaea</taxon>
        <taxon>Nitrososphaerota</taxon>
        <taxon>Nitrososphaeria</taxon>
        <taxon>Nitrososphaerales</taxon>
        <taxon>Nitrososphaeraceae</taxon>
        <taxon>Candidatus Nitrosocosmicus</taxon>
    </lineage>
</organism>
<evidence type="ECO:0000256" key="7">
    <source>
        <dbReference type="SAM" id="Phobius"/>
    </source>
</evidence>
<feature type="transmembrane region" description="Helical" evidence="7">
    <location>
        <begin position="56"/>
        <end position="75"/>
    </location>
</feature>
<feature type="transmembrane region" description="Helical" evidence="7">
    <location>
        <begin position="190"/>
        <end position="207"/>
    </location>
</feature>
<proteinExistence type="predicted"/>
<dbReference type="GO" id="GO:0016780">
    <property type="term" value="F:phosphotransferase activity, for other substituted phosphate groups"/>
    <property type="evidence" value="ECO:0007669"/>
    <property type="project" value="InterPro"/>
</dbReference>
<feature type="transmembrane region" description="Helical" evidence="7">
    <location>
        <begin position="131"/>
        <end position="150"/>
    </location>
</feature>
<evidence type="ECO:0000256" key="1">
    <source>
        <dbReference type="ARBA" id="ARBA00004651"/>
    </source>
</evidence>
<dbReference type="GO" id="GO:0005886">
    <property type="term" value="C:plasma membrane"/>
    <property type="evidence" value="ECO:0007669"/>
    <property type="project" value="UniProtKB-SubCell"/>
</dbReference>
<comment type="subcellular location">
    <subcellularLocation>
        <location evidence="1">Cell membrane</location>
        <topology evidence="1">Multi-pass membrane protein</topology>
    </subcellularLocation>
</comment>
<dbReference type="PANTHER" id="PTHR22926:SF3">
    <property type="entry name" value="UNDECAPRENYL-PHOSPHATE ALPHA-N-ACETYLGLUCOSAMINYL 1-PHOSPHATE TRANSFERASE"/>
    <property type="match status" value="1"/>
</dbReference>
<dbReference type="InterPro" id="IPR000715">
    <property type="entry name" value="Glycosyl_transferase_4"/>
</dbReference>
<dbReference type="EC" id="2.7.8.13" evidence="8"/>
<accession>A0A484I8G5</accession>
<evidence type="ECO:0000256" key="5">
    <source>
        <dbReference type="ARBA" id="ARBA00022989"/>
    </source>
</evidence>
<dbReference type="KEGG" id="nfn:NFRAN_1678"/>
<keyword evidence="3 8" id="KW-0808">Transferase</keyword>
<keyword evidence="9" id="KW-1185">Reference proteome</keyword>
<dbReference type="GO" id="GO:0044038">
    <property type="term" value="P:cell wall macromolecule biosynthetic process"/>
    <property type="evidence" value="ECO:0007669"/>
    <property type="project" value="TreeGrafter"/>
</dbReference>
<feature type="transmembrane region" description="Helical" evidence="7">
    <location>
        <begin position="312"/>
        <end position="333"/>
    </location>
</feature>
<dbReference type="GO" id="GO:0071555">
    <property type="term" value="P:cell wall organization"/>
    <property type="evidence" value="ECO:0007669"/>
    <property type="project" value="TreeGrafter"/>
</dbReference>
<evidence type="ECO:0000313" key="8">
    <source>
        <dbReference type="EMBL" id="VFJ14000.1"/>
    </source>
</evidence>
<evidence type="ECO:0000256" key="6">
    <source>
        <dbReference type="ARBA" id="ARBA00023136"/>
    </source>
</evidence>
<sequence>MFLPHLEGLVLGTVIAPIIAFLINLTIMPKFIIFLKLKGKVVNDNHKPNKPKVPRPGGPILLLSILIGELILFFVTENIEIIGILLTTSIAFIIGIIDDFKIMPGWFKPGALIFASLPLIFFHVYDNELNVIFGSVYIPILYIPLILVSIPLAGNTINSIDVFNGVATGFLIISMFPVIISTFLFGDLEILILELPFLAGLLGFYLFHRYPSKIFPGDSGTLVMGAMYGALAIASKSEIIAIIALLPAIMNSFLFLSSVKKIVEHREVKSRPTILNDDFTLQASKDKNAPITLVRLILLDGKLSEREIVTKIYKLAAFSTSLAIITILIQFIINMK</sequence>
<dbReference type="EMBL" id="LR216287">
    <property type="protein sequence ID" value="VFJ14000.1"/>
    <property type="molecule type" value="Genomic_DNA"/>
</dbReference>
<evidence type="ECO:0000313" key="9">
    <source>
        <dbReference type="Proteomes" id="UP000294299"/>
    </source>
</evidence>
<dbReference type="PANTHER" id="PTHR22926">
    <property type="entry name" value="PHOSPHO-N-ACETYLMURAMOYL-PENTAPEPTIDE-TRANSFERASE"/>
    <property type="match status" value="1"/>
</dbReference>
<keyword evidence="2" id="KW-1003">Cell membrane</keyword>
<evidence type="ECO:0000256" key="3">
    <source>
        <dbReference type="ARBA" id="ARBA00022679"/>
    </source>
</evidence>
<dbReference type="Pfam" id="PF00953">
    <property type="entry name" value="Glycos_transf_4"/>
    <property type="match status" value="1"/>
</dbReference>
<dbReference type="Proteomes" id="UP000294299">
    <property type="component" value="Chromosome NFRAN"/>
</dbReference>
<keyword evidence="6 7" id="KW-0472">Membrane</keyword>
<evidence type="ECO:0000256" key="2">
    <source>
        <dbReference type="ARBA" id="ARBA00022475"/>
    </source>
</evidence>
<reference evidence="8 9" key="1">
    <citation type="submission" date="2019-02" db="EMBL/GenBank/DDBJ databases">
        <authorList>
            <person name="Lehtovirta-Morley E L."/>
        </authorList>
    </citation>
    <scope>NUCLEOTIDE SEQUENCE [LARGE SCALE GENOMIC DNA]</scope>
    <source>
        <strain evidence="8">NFRAN1</strain>
    </source>
</reference>
<keyword evidence="5 7" id="KW-1133">Transmembrane helix</keyword>
<protein>
    <submittedName>
        <fullName evidence="8">Phospho-N-acetylmuramoyl-pentapeptide-transferase</fullName>
        <ecNumber evidence="8">2.7.8.13</ecNumber>
    </submittedName>
</protein>
<dbReference type="AlphaFoldDB" id="A0A484I8G5"/>
<feature type="transmembrane region" description="Helical" evidence="7">
    <location>
        <begin position="109"/>
        <end position="125"/>
    </location>
</feature>